<dbReference type="GO" id="GO:0019905">
    <property type="term" value="F:syntaxin binding"/>
    <property type="evidence" value="ECO:0007669"/>
    <property type="project" value="TreeGrafter"/>
</dbReference>
<keyword evidence="3" id="KW-1185">Reference proteome</keyword>
<dbReference type="Proteomes" id="UP000267606">
    <property type="component" value="Unassembled WGS sequence"/>
</dbReference>
<dbReference type="GO" id="GO:0005096">
    <property type="term" value="F:GTPase activator activity"/>
    <property type="evidence" value="ECO:0007669"/>
    <property type="project" value="TreeGrafter"/>
</dbReference>
<dbReference type="GO" id="GO:0031201">
    <property type="term" value="C:SNARE complex"/>
    <property type="evidence" value="ECO:0007669"/>
    <property type="project" value="TreeGrafter"/>
</dbReference>
<evidence type="ECO:0000313" key="4">
    <source>
        <dbReference type="WBParaSite" id="OFLC_0001548501-mRNA-1"/>
    </source>
</evidence>
<dbReference type="EMBL" id="UZAJ01042207">
    <property type="protein sequence ID" value="VDP22050.1"/>
    <property type="molecule type" value="Genomic_DNA"/>
</dbReference>
<protein>
    <submittedName>
        <fullName evidence="4">RAB3GAP2_N domain-containing protein</fullName>
    </submittedName>
</protein>
<dbReference type="STRING" id="387005.A0A183I6W2"/>
<dbReference type="WBParaSite" id="OFLC_0001548501-mRNA-1">
    <property type="protein sequence ID" value="OFLC_0001548501-mRNA-1"/>
    <property type="gene ID" value="OFLC_0001548501"/>
</dbReference>
<proteinExistence type="predicted"/>
<feature type="compositionally biased region" description="Polar residues" evidence="1">
    <location>
        <begin position="67"/>
        <end position="83"/>
    </location>
</feature>
<dbReference type="GO" id="GO:0005886">
    <property type="term" value="C:plasma membrane"/>
    <property type="evidence" value="ECO:0007669"/>
    <property type="project" value="TreeGrafter"/>
</dbReference>
<dbReference type="GO" id="GO:0006893">
    <property type="term" value="P:Golgi to plasma membrane transport"/>
    <property type="evidence" value="ECO:0007669"/>
    <property type="project" value="TreeGrafter"/>
</dbReference>
<dbReference type="GO" id="GO:0045159">
    <property type="term" value="F:myosin II binding"/>
    <property type="evidence" value="ECO:0007669"/>
    <property type="project" value="TreeGrafter"/>
</dbReference>
<evidence type="ECO:0000256" key="1">
    <source>
        <dbReference type="SAM" id="MobiDB-lite"/>
    </source>
</evidence>
<evidence type="ECO:0000313" key="3">
    <source>
        <dbReference type="Proteomes" id="UP000267606"/>
    </source>
</evidence>
<evidence type="ECO:0000313" key="2">
    <source>
        <dbReference type="EMBL" id="VDP22050.1"/>
    </source>
</evidence>
<gene>
    <name evidence="2" type="ORF">OFLC_LOCUS15474</name>
</gene>
<accession>A0A183I6W2</accession>
<dbReference type="PANTHER" id="PTHR10241">
    <property type="entry name" value="LETHAL 2 GIANT LARVAE PROTEIN"/>
    <property type="match status" value="1"/>
</dbReference>
<dbReference type="GO" id="GO:0006887">
    <property type="term" value="P:exocytosis"/>
    <property type="evidence" value="ECO:0007669"/>
    <property type="project" value="TreeGrafter"/>
</dbReference>
<reference evidence="2 3" key="2">
    <citation type="submission" date="2018-11" db="EMBL/GenBank/DDBJ databases">
        <authorList>
            <consortium name="Pathogen Informatics"/>
        </authorList>
    </citation>
    <scope>NUCLEOTIDE SEQUENCE [LARGE SCALE GENOMIC DNA]</scope>
</reference>
<dbReference type="AlphaFoldDB" id="A0A183I6W2"/>
<organism evidence="4">
    <name type="scientific">Onchocerca flexuosa</name>
    <dbReference type="NCBI Taxonomy" id="387005"/>
    <lineage>
        <taxon>Eukaryota</taxon>
        <taxon>Metazoa</taxon>
        <taxon>Ecdysozoa</taxon>
        <taxon>Nematoda</taxon>
        <taxon>Chromadorea</taxon>
        <taxon>Rhabditida</taxon>
        <taxon>Spirurina</taxon>
        <taxon>Spiruromorpha</taxon>
        <taxon>Filarioidea</taxon>
        <taxon>Onchocercidae</taxon>
        <taxon>Onchocerca</taxon>
    </lineage>
</organism>
<name>A0A183I6W2_9BILA</name>
<reference evidence="4" key="1">
    <citation type="submission" date="2016-06" db="UniProtKB">
        <authorList>
            <consortium name="WormBaseParasite"/>
        </authorList>
    </citation>
    <scope>IDENTIFICATION</scope>
</reference>
<sequence length="190" mass="20859">MIELCLDSRLLLVAGQSGQLTLFRFVKTENTHEITVINIPSVFSVLSSNVELAKPSSPKRELKRQGTAISMESNSTDTSEGSTQDGYFPLKVKGGVLRRVAGYQPDLVCMVPWRNVSQPEKITSMALNSAYGIIALGTSASLTLIDLVQYVIICSWPVADLYVQQHSTPILLSQNSTSSQYDVCILEIKF</sequence>
<dbReference type="PANTHER" id="PTHR10241:SF25">
    <property type="entry name" value="TOMOSYN, ISOFORM C"/>
    <property type="match status" value="1"/>
</dbReference>
<feature type="region of interest" description="Disordered" evidence="1">
    <location>
        <begin position="61"/>
        <end position="83"/>
    </location>
</feature>